<dbReference type="Proteomes" id="UP000466586">
    <property type="component" value="Unassembled WGS sequence"/>
</dbReference>
<dbReference type="EMBL" id="WVHT01000031">
    <property type="protein sequence ID" value="MXV53351.1"/>
    <property type="molecule type" value="Genomic_DNA"/>
</dbReference>
<gene>
    <name evidence="2" type="ORF">GS399_20520</name>
</gene>
<feature type="transmembrane region" description="Helical" evidence="1">
    <location>
        <begin position="32"/>
        <end position="52"/>
    </location>
</feature>
<dbReference type="RefSeq" id="WP_160846530.1">
    <property type="nucleotide sequence ID" value="NZ_WVHT01000031.1"/>
</dbReference>
<organism evidence="2 3">
    <name type="scientific">Hufsiella arboris</name>
    <dbReference type="NCBI Taxonomy" id="2695275"/>
    <lineage>
        <taxon>Bacteria</taxon>
        <taxon>Pseudomonadati</taxon>
        <taxon>Bacteroidota</taxon>
        <taxon>Sphingobacteriia</taxon>
        <taxon>Sphingobacteriales</taxon>
        <taxon>Sphingobacteriaceae</taxon>
        <taxon>Hufsiella</taxon>
    </lineage>
</organism>
<accession>A0A7K1YFY3</accession>
<evidence type="ECO:0000256" key="1">
    <source>
        <dbReference type="SAM" id="Phobius"/>
    </source>
</evidence>
<name>A0A7K1YFY3_9SPHI</name>
<keyword evidence="1" id="KW-0472">Membrane</keyword>
<feature type="transmembrane region" description="Helical" evidence="1">
    <location>
        <begin position="96"/>
        <end position="119"/>
    </location>
</feature>
<comment type="caution">
    <text evidence="2">The sequence shown here is derived from an EMBL/GenBank/DDBJ whole genome shotgun (WGS) entry which is preliminary data.</text>
</comment>
<evidence type="ECO:0000313" key="2">
    <source>
        <dbReference type="EMBL" id="MXV53351.1"/>
    </source>
</evidence>
<reference evidence="2 3" key="1">
    <citation type="submission" date="2019-11" db="EMBL/GenBank/DDBJ databases">
        <title>Pedobacter sp. HMF7647 Genome sequencing and assembly.</title>
        <authorList>
            <person name="Kang H."/>
            <person name="Kim H."/>
            <person name="Joh K."/>
        </authorList>
    </citation>
    <scope>NUCLEOTIDE SEQUENCE [LARGE SCALE GENOMIC DNA]</scope>
    <source>
        <strain evidence="2 3">HMF7647</strain>
    </source>
</reference>
<proteinExistence type="predicted"/>
<sequence>MKKALPTILIGFIAITLFDVLGSITSRQMNFSYSYLGPISFLIYIATAFVIARRTDKKIAIISTALLGLYDATVGWKLSIFLQANTGYQKIEFTKFVFLATVIFVTLYGAILGFLGWWLSSKISRTKY</sequence>
<keyword evidence="3" id="KW-1185">Reference proteome</keyword>
<keyword evidence="1" id="KW-0812">Transmembrane</keyword>
<protein>
    <submittedName>
        <fullName evidence="2">Uncharacterized protein</fullName>
    </submittedName>
</protein>
<evidence type="ECO:0000313" key="3">
    <source>
        <dbReference type="Proteomes" id="UP000466586"/>
    </source>
</evidence>
<dbReference type="AlphaFoldDB" id="A0A7K1YFY3"/>
<keyword evidence="1" id="KW-1133">Transmembrane helix</keyword>
<feature type="transmembrane region" description="Helical" evidence="1">
    <location>
        <begin position="59"/>
        <end position="76"/>
    </location>
</feature>